<sequence>MIHARKKTNALETFQNKVNSFLICLCTALSATLVVSTDGSLINESFSAVQVPSESSSPPSTSSPLIQNSTRDTTKPFGAIISPAPLDVVPLNVPFIVNGTASDNVEISTVEVRAVNLADTNGTTYALATSSDRYAHWTFTLTIPDETFENITVRITDTSGNMKWMTHRVNITNIAATTLPQQ</sequence>
<dbReference type="Gene3D" id="2.60.40.10">
    <property type="entry name" value="Immunoglobulins"/>
    <property type="match status" value="1"/>
</dbReference>
<proteinExistence type="predicted"/>
<dbReference type="InterPro" id="IPR013783">
    <property type="entry name" value="Ig-like_fold"/>
</dbReference>
<protein>
    <submittedName>
        <fullName evidence="1">Uncharacterized protein</fullName>
    </submittedName>
</protein>
<dbReference type="KEGG" id="nev:NTE_03509"/>
<dbReference type="AlphaFoldDB" id="A0A075MY11"/>
<dbReference type="Proteomes" id="UP000028194">
    <property type="component" value="Chromosome"/>
</dbReference>
<reference evidence="1 2" key="1">
    <citation type="journal article" date="2014" name="PLoS ONE">
        <title>Genome Sequence of Candidatus Nitrososphaera evergladensis from Group I.1b Enriched from Everglades Soil Reveals Novel Genomic Features of the Ammonia-Oxidizing Archaea.</title>
        <authorList>
            <person name="Zhalnina K.V."/>
            <person name="Dias R."/>
            <person name="Leonard M.T."/>
            <person name="Dorr de Quadros P."/>
            <person name="Camargo F.A."/>
            <person name="Drew J.C."/>
            <person name="Farmerie W.G."/>
            <person name="Daroub S.H."/>
            <person name="Triplett E.W."/>
        </authorList>
    </citation>
    <scope>NUCLEOTIDE SEQUENCE [LARGE SCALE GENOMIC DNA]</scope>
    <source>
        <strain evidence="1 2">SR1</strain>
    </source>
</reference>
<dbReference type="HOGENOM" id="CLU_126923_0_0_2"/>
<evidence type="ECO:0000313" key="1">
    <source>
        <dbReference type="EMBL" id="AIF85537.1"/>
    </source>
</evidence>
<dbReference type="EMBL" id="CP007174">
    <property type="protein sequence ID" value="AIF85537.1"/>
    <property type="molecule type" value="Genomic_DNA"/>
</dbReference>
<accession>A0A075MY11</accession>
<organism evidence="1 2">
    <name type="scientific">Candidatus Nitrososphaera evergladensis SR1</name>
    <dbReference type="NCBI Taxonomy" id="1459636"/>
    <lineage>
        <taxon>Archaea</taxon>
        <taxon>Nitrososphaerota</taxon>
        <taxon>Nitrososphaeria</taxon>
        <taxon>Nitrososphaerales</taxon>
        <taxon>Nitrososphaeraceae</taxon>
        <taxon>Nitrososphaera</taxon>
    </lineage>
</organism>
<name>A0A075MY11_9ARCH</name>
<keyword evidence="2" id="KW-1185">Reference proteome</keyword>
<evidence type="ECO:0000313" key="2">
    <source>
        <dbReference type="Proteomes" id="UP000028194"/>
    </source>
</evidence>
<gene>
    <name evidence="1" type="ORF">NTE_03509</name>
</gene>